<dbReference type="GO" id="GO:0016787">
    <property type="term" value="F:hydrolase activity"/>
    <property type="evidence" value="ECO:0007669"/>
    <property type="project" value="UniProtKB-KW"/>
</dbReference>
<name>A0A0D1D3D5_9RHOB</name>
<evidence type="ECO:0000256" key="6">
    <source>
        <dbReference type="ARBA" id="ARBA00022842"/>
    </source>
</evidence>
<dbReference type="GO" id="GO:0004540">
    <property type="term" value="F:RNA nuclease activity"/>
    <property type="evidence" value="ECO:0007669"/>
    <property type="project" value="InterPro"/>
</dbReference>
<dbReference type="STRING" id="935700.jaqu_36530"/>
<evidence type="ECO:0000313" key="10">
    <source>
        <dbReference type="EMBL" id="KIT14633.1"/>
    </source>
</evidence>
<evidence type="ECO:0000256" key="7">
    <source>
        <dbReference type="ARBA" id="ARBA00038093"/>
    </source>
</evidence>
<dbReference type="EMBL" id="JYFE01000069">
    <property type="protein sequence ID" value="KIT14633.1"/>
    <property type="molecule type" value="Genomic_DNA"/>
</dbReference>
<dbReference type="Pfam" id="PF01850">
    <property type="entry name" value="PIN"/>
    <property type="match status" value="1"/>
</dbReference>
<dbReference type="GO" id="GO:0000287">
    <property type="term" value="F:magnesium ion binding"/>
    <property type="evidence" value="ECO:0007669"/>
    <property type="project" value="UniProtKB-UniRule"/>
</dbReference>
<dbReference type="InterPro" id="IPR050556">
    <property type="entry name" value="Type_II_TA_system_RNase"/>
</dbReference>
<comment type="cofactor">
    <cofactor evidence="1 8">
        <name>Mg(2+)</name>
        <dbReference type="ChEBI" id="CHEBI:18420"/>
    </cofactor>
</comment>
<dbReference type="Gene3D" id="3.40.50.1010">
    <property type="entry name" value="5'-nuclease"/>
    <property type="match status" value="1"/>
</dbReference>
<evidence type="ECO:0000256" key="5">
    <source>
        <dbReference type="ARBA" id="ARBA00022801"/>
    </source>
</evidence>
<evidence type="ECO:0000256" key="1">
    <source>
        <dbReference type="ARBA" id="ARBA00001946"/>
    </source>
</evidence>
<dbReference type="CDD" id="cd18731">
    <property type="entry name" value="PIN_NgFitB-like"/>
    <property type="match status" value="1"/>
</dbReference>
<keyword evidence="3 8" id="KW-0540">Nuclease</keyword>
<dbReference type="PATRIC" id="fig|935700.4.peg.3765"/>
<reference evidence="10 11" key="1">
    <citation type="submission" date="2015-02" db="EMBL/GenBank/DDBJ databases">
        <title>Genome Sequence of Jannaschia aquimarina DSM28248, a member of the Roseobacter clade.</title>
        <authorList>
            <person name="Voget S."/>
            <person name="Daniel R."/>
        </authorList>
    </citation>
    <scope>NUCLEOTIDE SEQUENCE [LARGE SCALE GENOMIC DNA]</scope>
    <source>
        <strain evidence="10 11">GSW-M26</strain>
    </source>
</reference>
<feature type="binding site" evidence="8">
    <location>
        <position position="104"/>
    </location>
    <ligand>
        <name>Mg(2+)</name>
        <dbReference type="ChEBI" id="CHEBI:18420"/>
    </ligand>
</feature>
<dbReference type="PANTHER" id="PTHR33653:SF1">
    <property type="entry name" value="RIBONUCLEASE VAPC2"/>
    <property type="match status" value="1"/>
</dbReference>
<keyword evidence="2 8" id="KW-1277">Toxin-antitoxin system</keyword>
<dbReference type="AlphaFoldDB" id="A0A0D1D3D5"/>
<dbReference type="InterPro" id="IPR022907">
    <property type="entry name" value="VapC_family"/>
</dbReference>
<keyword evidence="4 8" id="KW-0479">Metal-binding</keyword>
<evidence type="ECO:0000256" key="8">
    <source>
        <dbReference type="HAMAP-Rule" id="MF_00265"/>
    </source>
</evidence>
<comment type="caution">
    <text evidence="10">The sequence shown here is derived from an EMBL/GenBank/DDBJ whole genome shotgun (WGS) entry which is preliminary data.</text>
</comment>
<sequence>MIVLDTNVVSEAMRAERAPQVRDWLNAQIISTLHITIVTFAELRAGIAIAPQGRKAVDLDERFGRMMDLLIGDRILPFDAAAAHAYATGFSTARQRGLAVSAMDGLIAGICLARKLPIATRDTGPFEAMGVQVIDPWDTP</sequence>
<keyword evidence="8" id="KW-0800">Toxin</keyword>
<comment type="function">
    <text evidence="8">Toxic component of a toxin-antitoxin (TA) system. An RNase.</text>
</comment>
<gene>
    <name evidence="10" type="primary">fitB_2</name>
    <name evidence="8" type="synonym">vapC</name>
    <name evidence="10" type="ORF">jaqu_36530</name>
</gene>
<evidence type="ECO:0000256" key="2">
    <source>
        <dbReference type="ARBA" id="ARBA00022649"/>
    </source>
</evidence>
<keyword evidence="11" id="KW-1185">Reference proteome</keyword>
<dbReference type="RefSeq" id="WP_043920415.1">
    <property type="nucleotide sequence ID" value="NZ_FZPF01000028.1"/>
</dbReference>
<dbReference type="PANTHER" id="PTHR33653">
    <property type="entry name" value="RIBONUCLEASE VAPC2"/>
    <property type="match status" value="1"/>
</dbReference>
<evidence type="ECO:0000256" key="4">
    <source>
        <dbReference type="ARBA" id="ARBA00022723"/>
    </source>
</evidence>
<dbReference type="HAMAP" id="MF_00265">
    <property type="entry name" value="VapC_Nob1"/>
    <property type="match status" value="1"/>
</dbReference>
<keyword evidence="5 8" id="KW-0378">Hydrolase</keyword>
<evidence type="ECO:0000256" key="3">
    <source>
        <dbReference type="ARBA" id="ARBA00022722"/>
    </source>
</evidence>
<accession>A0A0D1D3D5</accession>
<evidence type="ECO:0000259" key="9">
    <source>
        <dbReference type="Pfam" id="PF01850"/>
    </source>
</evidence>
<evidence type="ECO:0000313" key="11">
    <source>
        <dbReference type="Proteomes" id="UP000032232"/>
    </source>
</evidence>
<dbReference type="GO" id="GO:0090729">
    <property type="term" value="F:toxin activity"/>
    <property type="evidence" value="ECO:0007669"/>
    <property type="project" value="UniProtKB-KW"/>
</dbReference>
<feature type="binding site" evidence="8">
    <location>
        <position position="5"/>
    </location>
    <ligand>
        <name>Mg(2+)</name>
        <dbReference type="ChEBI" id="CHEBI:18420"/>
    </ligand>
</feature>
<dbReference type="SUPFAM" id="SSF88723">
    <property type="entry name" value="PIN domain-like"/>
    <property type="match status" value="1"/>
</dbReference>
<comment type="similarity">
    <text evidence="7 8">Belongs to the PINc/VapC protein family.</text>
</comment>
<proteinExistence type="inferred from homology"/>
<organism evidence="10 11">
    <name type="scientific">Jannaschia aquimarina</name>
    <dbReference type="NCBI Taxonomy" id="935700"/>
    <lineage>
        <taxon>Bacteria</taxon>
        <taxon>Pseudomonadati</taxon>
        <taxon>Pseudomonadota</taxon>
        <taxon>Alphaproteobacteria</taxon>
        <taxon>Rhodobacterales</taxon>
        <taxon>Roseobacteraceae</taxon>
        <taxon>Jannaschia</taxon>
    </lineage>
</organism>
<dbReference type="EC" id="3.1.-.-" evidence="8"/>
<keyword evidence="6 8" id="KW-0460">Magnesium</keyword>
<dbReference type="InterPro" id="IPR002716">
    <property type="entry name" value="PIN_dom"/>
</dbReference>
<dbReference type="OrthoDB" id="9804823at2"/>
<dbReference type="Proteomes" id="UP000032232">
    <property type="component" value="Unassembled WGS sequence"/>
</dbReference>
<dbReference type="InterPro" id="IPR029060">
    <property type="entry name" value="PIN-like_dom_sf"/>
</dbReference>
<feature type="domain" description="PIN" evidence="9">
    <location>
        <begin position="2"/>
        <end position="128"/>
    </location>
</feature>
<protein>
    <recommendedName>
        <fullName evidence="8">Ribonuclease VapC</fullName>
        <shortName evidence="8">RNase VapC</shortName>
        <ecNumber evidence="8">3.1.-.-</ecNumber>
    </recommendedName>
    <alternativeName>
        <fullName evidence="8">Toxin VapC</fullName>
    </alternativeName>
</protein>